<protein>
    <submittedName>
        <fullName evidence="4">Pullulanase-type alpha-1,6-glucosidase</fullName>
    </submittedName>
</protein>
<dbReference type="NCBIfam" id="TIGR02103">
    <property type="entry name" value="pullul_strch"/>
    <property type="match status" value="1"/>
</dbReference>
<evidence type="ECO:0000313" key="5">
    <source>
        <dbReference type="Proteomes" id="UP001589613"/>
    </source>
</evidence>
<keyword evidence="5" id="KW-1185">Reference proteome</keyword>
<dbReference type="EMBL" id="JBHMAX010000039">
    <property type="protein sequence ID" value="MFB9733495.1"/>
    <property type="molecule type" value="Genomic_DNA"/>
</dbReference>
<dbReference type="InterPro" id="IPR024561">
    <property type="entry name" value="Pullul_strch_C"/>
</dbReference>
<dbReference type="InterPro" id="IPR006047">
    <property type="entry name" value="GH13_cat_dom"/>
</dbReference>
<dbReference type="CDD" id="cd11341">
    <property type="entry name" value="AmyAc_Pullulanase_LD-like"/>
    <property type="match status" value="1"/>
</dbReference>
<dbReference type="Gene3D" id="3.20.20.80">
    <property type="entry name" value="Glycosidases"/>
    <property type="match status" value="1"/>
</dbReference>
<dbReference type="InterPro" id="IPR013783">
    <property type="entry name" value="Ig-like_fold"/>
</dbReference>
<dbReference type="InterPro" id="IPR040671">
    <property type="entry name" value="Pullulanase_N2"/>
</dbReference>
<feature type="region of interest" description="Disordered" evidence="2">
    <location>
        <begin position="190"/>
        <end position="210"/>
    </location>
</feature>
<evidence type="ECO:0000256" key="2">
    <source>
        <dbReference type="SAM" id="MobiDB-lite"/>
    </source>
</evidence>
<name>A0ABV5V6V0_9MICO</name>
<dbReference type="Pfam" id="PF11852">
    <property type="entry name" value="Pullul_strch_C"/>
    <property type="match status" value="1"/>
</dbReference>
<dbReference type="Pfam" id="PF17967">
    <property type="entry name" value="Pullulanase_N2"/>
    <property type="match status" value="1"/>
</dbReference>
<dbReference type="SUPFAM" id="SSF51445">
    <property type="entry name" value="(Trans)glycosidases"/>
    <property type="match status" value="1"/>
</dbReference>
<comment type="similarity">
    <text evidence="1">Belongs to the glycosyl hydrolase 13 family.</text>
</comment>
<dbReference type="InterPro" id="IPR014756">
    <property type="entry name" value="Ig_E-set"/>
</dbReference>
<reference evidence="4 5" key="1">
    <citation type="submission" date="2024-09" db="EMBL/GenBank/DDBJ databases">
        <authorList>
            <person name="Sun Q."/>
            <person name="Mori K."/>
        </authorList>
    </citation>
    <scope>NUCLEOTIDE SEQUENCE [LARGE SCALE GENOMIC DNA]</scope>
    <source>
        <strain evidence="4 5">JCM 12763</strain>
    </source>
</reference>
<sequence>MRPHHHAAPRPVDLTAARAHWLTADLLALPATALPHDLPVHELAARLEHAPDGGIHPRDEPGAGWDLHLDDSGLPASVLAGVPHLAGALALRLPGEAAARAGDLLTGQVALTVRHRGRLVLATSVQVPHVLDDLYAAAARRRRYGVTWADGQRDGAAGATAGRVPTVTVWAPTARQVSLLLWEGVQPDGATAAWAPPGQPRRVPMARSDDGAWSVTGDPGWRDRCYQLELSHVLPPRWTEQVVRTTDPWSVALTLGSTHSVLVDLDDERWAPRRWRQAPAPARMRPVDQTVYELHVRDFSRDDPQVPEELRGTYRAFGVDGLGRRHLRALAEAGLNTVHLLPVFDLTSVPEDPADRARPDPRVLAELSRLDPGGTEQQRLVRRTAHLDAFNWGYDPWHFLAPEGSYTTDPGAAHGGRRVAQCREMVAGLHELGLRVVLDQVYNHTTASGLQETSVLDRVVPGYYHRLDGQGRVETSTCCQNVATEHAMAEQLMVDGCVLWVRHYRVDGFRFDLMGHHSRANLEAVRAALDALTPEQDGVDGSAVTLYGEGWNFGEVAGDARFHQAVQGQLDGTGIGTFNDRLRDAVRGGAVHDESGRSGHGWATGGSDPHDTDLLQVGLAGGLRDVRLLSHAAGRWTTGAGVPYGGAPGGYAVEPDEVVNYVDAHDNETLWDTLLLKLPDATPMAERVRRNTLALACVTLSQGVSFWHAGAEILRSKSLDRNSYDSGDWFNLLDFSLQDNGFGRGLPPSPDNGARWDELAPLLRDPALRPTPEDVRTALAGALDLLRLRRDLPLLRLGSGERIRTKVSFPLSGPSGRPEVVVMLVDDRPGEPVDPRWSGALVVLNAGRDEAEASLPGLAGQDWELSPVQRHGSDPVVRGTRWDAARGRVRVPALTAAVLVRPR</sequence>
<dbReference type="Gene3D" id="2.60.40.1180">
    <property type="entry name" value="Golgi alpha-mannosidase II"/>
    <property type="match status" value="1"/>
</dbReference>
<dbReference type="InterPro" id="IPR013780">
    <property type="entry name" value="Glyco_hydro_b"/>
</dbReference>
<organism evidence="4 5">
    <name type="scientific">Ornithinimicrobium kibberense</name>
    <dbReference type="NCBI Taxonomy" id="282060"/>
    <lineage>
        <taxon>Bacteria</taxon>
        <taxon>Bacillati</taxon>
        <taxon>Actinomycetota</taxon>
        <taxon>Actinomycetes</taxon>
        <taxon>Micrococcales</taxon>
        <taxon>Ornithinimicrobiaceae</taxon>
        <taxon>Ornithinimicrobium</taxon>
    </lineage>
</organism>
<dbReference type="SMART" id="SM00642">
    <property type="entry name" value="Aamy"/>
    <property type="match status" value="1"/>
</dbReference>
<dbReference type="Gene3D" id="2.60.40.1130">
    <property type="entry name" value="Rab geranylgeranyltransferase alpha-subunit, insert domain"/>
    <property type="match status" value="1"/>
</dbReference>
<dbReference type="PANTHER" id="PTHR43002">
    <property type="entry name" value="GLYCOGEN DEBRANCHING ENZYME"/>
    <property type="match status" value="1"/>
</dbReference>
<dbReference type="SUPFAM" id="SSF51011">
    <property type="entry name" value="Glycosyl hydrolase domain"/>
    <property type="match status" value="1"/>
</dbReference>
<proteinExistence type="inferred from homology"/>
<dbReference type="SUPFAM" id="SSF81296">
    <property type="entry name" value="E set domains"/>
    <property type="match status" value="2"/>
</dbReference>
<dbReference type="InterPro" id="IPR017853">
    <property type="entry name" value="GH"/>
</dbReference>
<accession>A0ABV5V6V0</accession>
<comment type="caution">
    <text evidence="4">The sequence shown here is derived from an EMBL/GenBank/DDBJ whole genome shotgun (WGS) entry which is preliminary data.</text>
</comment>
<dbReference type="RefSeq" id="WP_141339517.1">
    <property type="nucleotide sequence ID" value="NZ_JBHMAX010000039.1"/>
</dbReference>
<gene>
    <name evidence="4" type="primary">pulA</name>
    <name evidence="4" type="ORF">ACFFN0_15710</name>
</gene>
<evidence type="ECO:0000313" key="4">
    <source>
        <dbReference type="EMBL" id="MFB9733495.1"/>
    </source>
</evidence>
<dbReference type="CDD" id="cd02860">
    <property type="entry name" value="E_set_Pullulanase"/>
    <property type="match status" value="1"/>
</dbReference>
<dbReference type="Gene3D" id="2.60.40.10">
    <property type="entry name" value="Immunoglobulins"/>
    <property type="match status" value="1"/>
</dbReference>
<evidence type="ECO:0000259" key="3">
    <source>
        <dbReference type="SMART" id="SM00642"/>
    </source>
</evidence>
<dbReference type="Proteomes" id="UP001589613">
    <property type="component" value="Unassembled WGS sequence"/>
</dbReference>
<feature type="domain" description="Glycosyl hydrolase family 13 catalytic" evidence="3">
    <location>
        <begin position="384"/>
        <end position="736"/>
    </location>
</feature>
<dbReference type="InterPro" id="IPR011839">
    <property type="entry name" value="Pullul_strch"/>
</dbReference>
<evidence type="ECO:0000256" key="1">
    <source>
        <dbReference type="ARBA" id="ARBA00008061"/>
    </source>
</evidence>